<dbReference type="PROSITE" id="PS00470">
    <property type="entry name" value="IDH_IMDH"/>
    <property type="match status" value="1"/>
</dbReference>
<accession>A0A8U8C236</accession>
<evidence type="ECO:0000256" key="4">
    <source>
        <dbReference type="SAM" id="MobiDB-lite"/>
    </source>
</evidence>
<dbReference type="Proteomes" id="UP000694382">
    <property type="component" value="Unassembled WGS sequence"/>
</dbReference>
<feature type="compositionally biased region" description="Low complexity" evidence="4">
    <location>
        <begin position="120"/>
        <end position="167"/>
    </location>
</feature>
<evidence type="ECO:0000313" key="5">
    <source>
        <dbReference type="Ensembl" id="ENSCPVP00000025657.1"/>
    </source>
</evidence>
<proteinExistence type="inferred from homology"/>
<dbReference type="InterPro" id="IPR024084">
    <property type="entry name" value="IsoPropMal-DH-like_dom"/>
</dbReference>
<reference evidence="5" key="1">
    <citation type="submission" date="2025-08" db="UniProtKB">
        <authorList>
            <consortium name="Ensembl"/>
        </authorList>
    </citation>
    <scope>IDENTIFICATION</scope>
</reference>
<dbReference type="GO" id="GO:0016616">
    <property type="term" value="F:oxidoreductase activity, acting on the CH-OH group of donors, NAD or NADP as acceptor"/>
    <property type="evidence" value="ECO:0007669"/>
    <property type="project" value="InterPro"/>
</dbReference>
<evidence type="ECO:0000256" key="2">
    <source>
        <dbReference type="ARBA" id="ARBA00011525"/>
    </source>
</evidence>
<dbReference type="Gene3D" id="3.40.718.10">
    <property type="entry name" value="Isopropylmalate Dehydrogenase"/>
    <property type="match status" value="1"/>
</dbReference>
<feature type="region of interest" description="Disordered" evidence="4">
    <location>
        <begin position="66"/>
        <end position="177"/>
    </location>
</feature>
<reference evidence="5" key="2">
    <citation type="submission" date="2025-09" db="UniProtKB">
        <authorList>
            <consortium name="Ensembl"/>
        </authorList>
    </citation>
    <scope>IDENTIFICATION</scope>
</reference>
<protein>
    <submittedName>
        <fullName evidence="5">Uncharacterized protein</fullName>
    </submittedName>
</protein>
<evidence type="ECO:0000313" key="6">
    <source>
        <dbReference type="Proteomes" id="UP000694382"/>
    </source>
</evidence>
<sequence length="353" mass="38062">MPFWCRFLPFWCHSVPFWCRLVPFFAVLVPFWCHFGPPGGHFALCPVWDFPRRFAGIRCRWPEDGACRTPSRPSGATAWRSRGTSRPTTTSPPATNPATTSSGPAWISTPTSFTARACPGWRRGTGTSTSSSSGRTPRASTAPWSTRAWRALSRASRSSRPGARAASPTTPSGWPAAAARRCVTAVHKANIMKLGDGLFLQCCQEVAAEYPEITFRSMIVDNTTMQLVSRPQQFDVMVMPNLYGNIVNNVCAGLVGGPGLVPGANYGHDYAVFETATRNTGKSIANRNIANPTAALLAACMMLDHLKLHNHASTIRKAVLASLDDPRTHTPDIGGQGTTSGAVQSIIGHLPRG</sequence>
<dbReference type="GO" id="GO:0006099">
    <property type="term" value="P:tricarboxylic acid cycle"/>
    <property type="evidence" value="ECO:0007669"/>
    <property type="project" value="UniProtKB-KW"/>
</dbReference>
<comment type="similarity">
    <text evidence="1">Belongs to the isocitrate and isopropylmalate dehydrogenases family.</text>
</comment>
<dbReference type="Ensembl" id="ENSCPVT00000028637.1">
    <property type="protein sequence ID" value="ENSCPVP00000025657.1"/>
    <property type="gene ID" value="ENSCPVG00000017755.1"/>
</dbReference>
<keyword evidence="3" id="KW-0816">Tricarboxylic acid cycle</keyword>
<dbReference type="AlphaFoldDB" id="A0A8U8C236"/>
<dbReference type="PANTHER" id="PTHR11835:SF60">
    <property type="entry name" value="ISOCITRATE DEHYDROGENASE [NAD] SUBUNIT, MITOCHONDRIAL"/>
    <property type="match status" value="1"/>
</dbReference>
<evidence type="ECO:0000256" key="3">
    <source>
        <dbReference type="ARBA" id="ARBA00022532"/>
    </source>
</evidence>
<evidence type="ECO:0000256" key="1">
    <source>
        <dbReference type="ARBA" id="ARBA00007769"/>
    </source>
</evidence>
<organism evidence="5 6">
    <name type="scientific">Geospiza parvula</name>
    <name type="common">Small tree-finch</name>
    <name type="synonym">Camarhynchus parvulus</name>
    <dbReference type="NCBI Taxonomy" id="87175"/>
    <lineage>
        <taxon>Eukaryota</taxon>
        <taxon>Metazoa</taxon>
        <taxon>Chordata</taxon>
        <taxon>Craniata</taxon>
        <taxon>Vertebrata</taxon>
        <taxon>Euteleostomi</taxon>
        <taxon>Archelosauria</taxon>
        <taxon>Archosauria</taxon>
        <taxon>Dinosauria</taxon>
        <taxon>Saurischia</taxon>
        <taxon>Theropoda</taxon>
        <taxon>Coelurosauria</taxon>
        <taxon>Aves</taxon>
        <taxon>Neognathae</taxon>
        <taxon>Neoaves</taxon>
        <taxon>Telluraves</taxon>
        <taxon>Australaves</taxon>
        <taxon>Passeriformes</taxon>
        <taxon>Thraupidae</taxon>
        <taxon>Camarhynchus</taxon>
    </lineage>
</organism>
<dbReference type="GO" id="GO:0051287">
    <property type="term" value="F:NAD binding"/>
    <property type="evidence" value="ECO:0007669"/>
    <property type="project" value="InterPro"/>
</dbReference>
<comment type="subunit">
    <text evidence="2">Heterooligomer of subunits alpha (IDH3A), beta (IDH3B), and gamma (IDH3G) in the apparent ratio of 2:1:1. The heterodimer containing one IDH3A and one IDH3B subunit and the heterodimer containing one IDH3A and one IDH3G subunit assemble into a heterotetramer (which contains two subunits of IDH3A, one of IDH3B and one of IDH3G) and further into the heterooctamer.</text>
</comment>
<dbReference type="PANTHER" id="PTHR11835">
    <property type="entry name" value="DECARBOXYLATING DEHYDROGENASES-ISOCITRATE, ISOPROPYLMALATE, TARTRATE"/>
    <property type="match status" value="1"/>
</dbReference>
<dbReference type="GO" id="GO:0000287">
    <property type="term" value="F:magnesium ion binding"/>
    <property type="evidence" value="ECO:0007669"/>
    <property type="project" value="InterPro"/>
</dbReference>
<dbReference type="InterPro" id="IPR019818">
    <property type="entry name" value="IsoCit/isopropylmalate_DH_CS"/>
</dbReference>
<dbReference type="SUPFAM" id="SSF53659">
    <property type="entry name" value="Isocitrate/Isopropylmalate dehydrogenase-like"/>
    <property type="match status" value="1"/>
</dbReference>
<name>A0A8U8C236_GEOPR</name>
<feature type="compositionally biased region" description="Low complexity" evidence="4">
    <location>
        <begin position="80"/>
        <end position="105"/>
    </location>
</feature>
<dbReference type="Pfam" id="PF00180">
    <property type="entry name" value="Iso_dh"/>
    <property type="match status" value="1"/>
</dbReference>
<keyword evidence="6" id="KW-1185">Reference proteome</keyword>
<dbReference type="GO" id="GO:0005739">
    <property type="term" value="C:mitochondrion"/>
    <property type="evidence" value="ECO:0007669"/>
    <property type="project" value="TreeGrafter"/>
</dbReference>
<dbReference type="SMART" id="SM01329">
    <property type="entry name" value="Iso_dh"/>
    <property type="match status" value="1"/>
</dbReference>
<dbReference type="GO" id="GO:0006102">
    <property type="term" value="P:isocitrate metabolic process"/>
    <property type="evidence" value="ECO:0007669"/>
    <property type="project" value="TreeGrafter"/>
</dbReference>